<evidence type="ECO:0000313" key="2">
    <source>
        <dbReference type="EMBL" id="KAB1224119.1"/>
    </source>
</evidence>
<dbReference type="Pfam" id="PF23161">
    <property type="entry name" value="HTH_RNase_II"/>
    <property type="match status" value="1"/>
</dbReference>
<dbReference type="SMART" id="SM00955">
    <property type="entry name" value="RNB"/>
    <property type="match status" value="1"/>
</dbReference>
<dbReference type="GO" id="GO:0000175">
    <property type="term" value="F:3'-5'-RNA exonuclease activity"/>
    <property type="evidence" value="ECO:0007669"/>
    <property type="project" value="TreeGrafter"/>
</dbReference>
<dbReference type="AlphaFoldDB" id="A0A6A1WFN4"/>
<gene>
    <name evidence="2" type="ORF">CJ030_MR2G023229</name>
</gene>
<dbReference type="InterPro" id="IPR001900">
    <property type="entry name" value="RNase_II/R"/>
</dbReference>
<sequence>MEELGFMRKKKRVCVASKIGLTSSGELLEDKLVNRALEKGLLLEFKKDSDRVLLAVAQRPDGKKNWMVYDQNGVTSSIKPQQITYIVPGLENFDHTEITEFLQKAQDNLDPALLEFAWVELVEKNKSVTAEELAEMIFGTTEPLESYCAHLLLSKDEIYFSVLETKGSRSLYGPRPAEQVEELLRRKLAKEAAEKELQEFVQLLKSAKAMPSEAKPPKSAWMVEEKVRPRIESLESYAIDACKNDDQKKTAGMILKGMGLAKTASSAVNLLIHIGYFPVHVNLDLLKLNVRTNHSAEIIAAAESLLLQSSDPDEVDRKDLTHLKVYAIDVDEADELDDALSATRLQDGRIKVWIHVADASGFVQPGSIVDREAMRRGTSIFLPTATYPMFPEKLAMEGMSLKQGEICHAVTVSVVLRSDGSIAEYSIDNSIIRPTYMLTYESASELLHLNLEEEVQLKILSEAAGLRLQWRQQQGGVDTATLETRIKVANPEDPEPVINLYVENQADPAMRLVSEMMILCGEVVATYGSCNNIPLPYRGQPQSNIDVSAFAHLPEGPIRSSAIVKVMRAAEIDFRKPIRHGILGLPGYVQFTSPIRRYMDLLAHYQVKAYLRGESPPFSAGQLEGMASILNMQNRVAKKLFSSSLRYWIFEYLRRQPKERRYRALILRFIKDRIAALLLVEVGFQASASVSLGLHIGDEIEVRVEEAHPRDEFLELKELI</sequence>
<dbReference type="OrthoDB" id="2285229at2759"/>
<dbReference type="GO" id="GO:0006402">
    <property type="term" value="P:mRNA catabolic process"/>
    <property type="evidence" value="ECO:0007669"/>
    <property type="project" value="TreeGrafter"/>
</dbReference>
<evidence type="ECO:0000313" key="3">
    <source>
        <dbReference type="Proteomes" id="UP000516437"/>
    </source>
</evidence>
<accession>A0A6A1WFN4</accession>
<dbReference type="PANTHER" id="PTHR23355:SF42">
    <property type="entry name" value="RIBONUCLEASE II, CHLOROPLASTIC_MITOCHONDRIAL"/>
    <property type="match status" value="1"/>
</dbReference>
<evidence type="ECO:0000259" key="1">
    <source>
        <dbReference type="SMART" id="SM00955"/>
    </source>
</evidence>
<organism evidence="2 3">
    <name type="scientific">Morella rubra</name>
    <name type="common">Chinese bayberry</name>
    <dbReference type="NCBI Taxonomy" id="262757"/>
    <lineage>
        <taxon>Eukaryota</taxon>
        <taxon>Viridiplantae</taxon>
        <taxon>Streptophyta</taxon>
        <taxon>Embryophyta</taxon>
        <taxon>Tracheophyta</taxon>
        <taxon>Spermatophyta</taxon>
        <taxon>Magnoliopsida</taxon>
        <taxon>eudicotyledons</taxon>
        <taxon>Gunneridae</taxon>
        <taxon>Pentapetalae</taxon>
        <taxon>rosids</taxon>
        <taxon>fabids</taxon>
        <taxon>Fagales</taxon>
        <taxon>Myricaceae</taxon>
        <taxon>Morella</taxon>
    </lineage>
</organism>
<dbReference type="SUPFAM" id="SSF50249">
    <property type="entry name" value="Nucleic acid-binding proteins"/>
    <property type="match status" value="1"/>
</dbReference>
<comment type="caution">
    <text evidence="2">The sequence shown here is derived from an EMBL/GenBank/DDBJ whole genome shotgun (WGS) entry which is preliminary data.</text>
</comment>
<dbReference type="GO" id="GO:0000932">
    <property type="term" value="C:P-body"/>
    <property type="evidence" value="ECO:0007669"/>
    <property type="project" value="TreeGrafter"/>
</dbReference>
<dbReference type="InterPro" id="IPR012340">
    <property type="entry name" value="NA-bd_OB-fold"/>
</dbReference>
<dbReference type="GO" id="GO:0003723">
    <property type="term" value="F:RNA binding"/>
    <property type="evidence" value="ECO:0007669"/>
    <property type="project" value="InterPro"/>
</dbReference>
<dbReference type="Proteomes" id="UP000516437">
    <property type="component" value="Chromosome 2"/>
</dbReference>
<proteinExistence type="predicted"/>
<dbReference type="EMBL" id="RXIC02000020">
    <property type="protein sequence ID" value="KAB1224119.1"/>
    <property type="molecule type" value="Genomic_DNA"/>
</dbReference>
<dbReference type="InterPro" id="IPR057324">
    <property type="entry name" value="WH_RNase_II"/>
</dbReference>
<dbReference type="Pfam" id="PF25255">
    <property type="entry name" value="WHD_RNase_II"/>
    <property type="match status" value="1"/>
</dbReference>
<name>A0A6A1WFN4_9ROSI</name>
<dbReference type="Pfam" id="PF23163">
    <property type="entry name" value="CSD_RNase_II"/>
    <property type="match status" value="1"/>
</dbReference>
<keyword evidence="3" id="KW-1185">Reference proteome</keyword>
<dbReference type="InterPro" id="IPR056403">
    <property type="entry name" value="RNase_II_barrel"/>
</dbReference>
<dbReference type="PANTHER" id="PTHR23355">
    <property type="entry name" value="RIBONUCLEASE"/>
    <property type="match status" value="1"/>
</dbReference>
<dbReference type="InterPro" id="IPR056404">
    <property type="entry name" value="HTH_RNase_II"/>
</dbReference>
<reference evidence="2 3" key="1">
    <citation type="journal article" date="2019" name="Plant Biotechnol. J.">
        <title>The red bayberry genome and genetic basis of sex determination.</title>
        <authorList>
            <person name="Jia H.M."/>
            <person name="Jia H.J."/>
            <person name="Cai Q.L."/>
            <person name="Wang Y."/>
            <person name="Zhao H.B."/>
            <person name="Yang W.F."/>
            <person name="Wang G.Y."/>
            <person name="Li Y.H."/>
            <person name="Zhan D.L."/>
            <person name="Shen Y.T."/>
            <person name="Niu Q.F."/>
            <person name="Chang L."/>
            <person name="Qiu J."/>
            <person name="Zhao L."/>
            <person name="Xie H.B."/>
            <person name="Fu W.Y."/>
            <person name="Jin J."/>
            <person name="Li X.W."/>
            <person name="Jiao Y."/>
            <person name="Zhou C.C."/>
            <person name="Tu T."/>
            <person name="Chai C.Y."/>
            <person name="Gao J.L."/>
            <person name="Fan L.J."/>
            <person name="van de Weg E."/>
            <person name="Wang J.Y."/>
            <person name="Gao Z.S."/>
        </authorList>
    </citation>
    <scope>NUCLEOTIDE SEQUENCE [LARGE SCALE GENOMIC DNA]</scope>
    <source>
        <tissue evidence="2">Leaves</tissue>
    </source>
</reference>
<feature type="domain" description="RNB" evidence="1">
    <location>
        <begin position="317"/>
        <end position="613"/>
    </location>
</feature>
<protein>
    <submittedName>
        <fullName evidence="2">Ribonuclease II, chloroplastic/mitochondrial</fullName>
    </submittedName>
</protein>
<dbReference type="InterPro" id="IPR050180">
    <property type="entry name" value="RNR_Ribonuclease"/>
</dbReference>
<dbReference type="Pfam" id="PF00773">
    <property type="entry name" value="RNB"/>
    <property type="match status" value="1"/>
</dbReference>